<dbReference type="EMBL" id="BHYK01000021">
    <property type="protein sequence ID" value="GCD11736.1"/>
    <property type="molecule type" value="Genomic_DNA"/>
</dbReference>
<gene>
    <name evidence="1" type="ORF">Ctaglu_33590</name>
</gene>
<dbReference type="Proteomes" id="UP000287872">
    <property type="component" value="Unassembled WGS sequence"/>
</dbReference>
<comment type="caution">
    <text evidence="1">The sequence shown here is derived from an EMBL/GenBank/DDBJ whole genome shotgun (WGS) entry which is preliminary data.</text>
</comment>
<evidence type="ECO:0008006" key="3">
    <source>
        <dbReference type="Google" id="ProtNLM"/>
    </source>
</evidence>
<protein>
    <recommendedName>
        <fullName evidence="3">Radical SAM core domain-containing protein</fullName>
    </recommendedName>
</protein>
<reference evidence="1 2" key="1">
    <citation type="submission" date="2018-11" db="EMBL/GenBank/DDBJ databases">
        <title>Genome sequencing and assembly of Clostridium tagluense strain A121.</title>
        <authorList>
            <person name="Murakami T."/>
            <person name="Segawa T."/>
            <person name="Shcherbakova V.A."/>
            <person name="Mori H."/>
            <person name="Yoshimura Y."/>
        </authorList>
    </citation>
    <scope>NUCLEOTIDE SEQUENCE [LARGE SCALE GENOMIC DNA]</scope>
    <source>
        <strain evidence="1 2">A121</strain>
    </source>
</reference>
<keyword evidence="2" id="KW-1185">Reference proteome</keyword>
<evidence type="ECO:0000313" key="1">
    <source>
        <dbReference type="EMBL" id="GCD11736.1"/>
    </source>
</evidence>
<evidence type="ECO:0000313" key="2">
    <source>
        <dbReference type="Proteomes" id="UP000287872"/>
    </source>
</evidence>
<sequence>MGKKMLSILTNFSCHWGCSYCVYRENGIKIPYTDTFQFGWDNLAKILELHKGEIISLSGGGDPLYEYEENNNKLFYIKLFNLLEEYNCTLELHTSIFDEKFPYYKCERVVFHLTMPTQISIINDRFFKLPKFVRAVYVVQEYYTKALITEITNNVNNSNNSINELSFRQMIDFDGKATNYLHDYLLESHMKNGKWYYIEQNDYNDYFVHDHIEKEYLNIK</sequence>
<dbReference type="AlphaFoldDB" id="A0A401UQD9"/>
<name>A0A401UQD9_9CLOT</name>
<organism evidence="1 2">
    <name type="scientific">Clostridium tagluense</name>
    <dbReference type="NCBI Taxonomy" id="360422"/>
    <lineage>
        <taxon>Bacteria</taxon>
        <taxon>Bacillati</taxon>
        <taxon>Bacillota</taxon>
        <taxon>Clostridia</taxon>
        <taxon>Eubacteriales</taxon>
        <taxon>Clostridiaceae</taxon>
        <taxon>Clostridium</taxon>
    </lineage>
</organism>
<accession>A0A401UQD9</accession>
<dbReference type="OrthoDB" id="1891978at2"/>
<dbReference type="RefSeq" id="WP_125003821.1">
    <property type="nucleotide sequence ID" value="NZ_BHYK01000021.1"/>
</dbReference>
<proteinExistence type="predicted"/>